<dbReference type="AlphaFoldDB" id="A0A1C3ESH7"/>
<keyword evidence="2" id="KW-1185">Reference proteome</keyword>
<organism evidence="1 2">
    <name type="scientific">Veronia pacifica</name>
    <dbReference type="NCBI Taxonomy" id="1080227"/>
    <lineage>
        <taxon>Bacteria</taxon>
        <taxon>Pseudomonadati</taxon>
        <taxon>Pseudomonadota</taxon>
        <taxon>Gammaproteobacteria</taxon>
        <taxon>Vibrionales</taxon>
        <taxon>Vibrionaceae</taxon>
        <taxon>Veronia</taxon>
    </lineage>
</organism>
<evidence type="ECO:0000313" key="2">
    <source>
        <dbReference type="Proteomes" id="UP000094936"/>
    </source>
</evidence>
<proteinExistence type="predicted"/>
<evidence type="ECO:0008006" key="3">
    <source>
        <dbReference type="Google" id="ProtNLM"/>
    </source>
</evidence>
<dbReference type="PROSITE" id="PS51257">
    <property type="entry name" value="PROKAR_LIPOPROTEIN"/>
    <property type="match status" value="1"/>
</dbReference>
<reference evidence="1 2" key="1">
    <citation type="submission" date="2016-05" db="EMBL/GenBank/DDBJ databases">
        <title>Genomic Taxonomy of the Vibrionaceae.</title>
        <authorList>
            <person name="Gomez-Gil B."/>
            <person name="Enciso-Ibarra J."/>
        </authorList>
    </citation>
    <scope>NUCLEOTIDE SEQUENCE [LARGE SCALE GENOMIC DNA]</scope>
    <source>
        <strain evidence="1 2">CAIM 1920</strain>
    </source>
</reference>
<dbReference type="RefSeq" id="WP_068898288.1">
    <property type="nucleotide sequence ID" value="NZ_JBHUIF010000002.1"/>
</dbReference>
<protein>
    <recommendedName>
        <fullName evidence="3">Lipoprotein</fullName>
    </recommendedName>
</protein>
<sequence length="142" mass="16091">MKNKALLTLLIIGSLVGCKSSSDDVSFVGDVQTSVKSEHRFERVKIPNTSSASITDYVYFAANKAHSKSYKKFALVQVYKKGEFGKFYPDHISSFMFQTDQQLELIKKYDKKSKPLKVIGVFDSEEYKDKRYIPVNNFPGAA</sequence>
<dbReference type="Proteomes" id="UP000094936">
    <property type="component" value="Unassembled WGS sequence"/>
</dbReference>
<dbReference type="EMBL" id="LYBM01000001">
    <property type="protein sequence ID" value="ODA36210.1"/>
    <property type="molecule type" value="Genomic_DNA"/>
</dbReference>
<accession>A0A1C3ESH7</accession>
<name>A0A1C3ESH7_9GAMM</name>
<dbReference type="OrthoDB" id="5918968at2"/>
<comment type="caution">
    <text evidence="1">The sequence shown here is derived from an EMBL/GenBank/DDBJ whole genome shotgun (WGS) entry which is preliminary data.</text>
</comment>
<gene>
    <name evidence="1" type="ORF">A8L45_00990</name>
</gene>
<evidence type="ECO:0000313" key="1">
    <source>
        <dbReference type="EMBL" id="ODA36210.1"/>
    </source>
</evidence>